<feature type="binding site" evidence="8">
    <location>
        <position position="436"/>
    </location>
    <ligand>
        <name>Ca(2+)</name>
        <dbReference type="ChEBI" id="CHEBI:29108"/>
    </ligand>
</feature>
<reference evidence="10" key="1">
    <citation type="journal article" date="2022" name="bioRxiv">
        <title>Sequencing and chromosome-scale assembly of the giantPleurodeles waltlgenome.</title>
        <authorList>
            <person name="Brown T."/>
            <person name="Elewa A."/>
            <person name="Iarovenko S."/>
            <person name="Subramanian E."/>
            <person name="Araus A.J."/>
            <person name="Petzold A."/>
            <person name="Susuki M."/>
            <person name="Suzuki K.-i.T."/>
            <person name="Hayashi T."/>
            <person name="Toyoda A."/>
            <person name="Oliveira C."/>
            <person name="Osipova E."/>
            <person name="Leigh N.D."/>
            <person name="Simon A."/>
            <person name="Yun M.H."/>
        </authorList>
    </citation>
    <scope>NUCLEOTIDE SEQUENCE</scope>
    <source>
        <strain evidence="10">20211129_DDA</strain>
        <tissue evidence="10">Liver</tissue>
    </source>
</reference>
<evidence type="ECO:0000256" key="3">
    <source>
        <dbReference type="ARBA" id="ARBA00022723"/>
    </source>
</evidence>
<dbReference type="EC" id="2.3.2.13" evidence="6"/>
<dbReference type="InterPro" id="IPR023608">
    <property type="entry name" value="Transglutaminase_animal"/>
</dbReference>
<organism evidence="10 11">
    <name type="scientific">Pleurodeles waltl</name>
    <name type="common">Iberian ribbed newt</name>
    <dbReference type="NCBI Taxonomy" id="8319"/>
    <lineage>
        <taxon>Eukaryota</taxon>
        <taxon>Metazoa</taxon>
        <taxon>Chordata</taxon>
        <taxon>Craniata</taxon>
        <taxon>Vertebrata</taxon>
        <taxon>Euteleostomi</taxon>
        <taxon>Amphibia</taxon>
        <taxon>Batrachia</taxon>
        <taxon>Caudata</taxon>
        <taxon>Salamandroidea</taxon>
        <taxon>Salamandridae</taxon>
        <taxon>Pleurodelinae</taxon>
        <taxon>Pleurodeles</taxon>
    </lineage>
</organism>
<feature type="binding site" evidence="8">
    <location>
        <position position="493"/>
    </location>
    <ligand>
        <name>Ca(2+)</name>
        <dbReference type="ChEBI" id="CHEBI:29108"/>
    </ligand>
</feature>
<dbReference type="Pfam" id="PF00927">
    <property type="entry name" value="Transglut_C"/>
    <property type="match status" value="1"/>
</dbReference>
<dbReference type="Pfam" id="PF01841">
    <property type="entry name" value="Transglut_core"/>
    <property type="match status" value="1"/>
</dbReference>
<evidence type="ECO:0000259" key="9">
    <source>
        <dbReference type="SMART" id="SM00460"/>
    </source>
</evidence>
<dbReference type="InterPro" id="IPR036985">
    <property type="entry name" value="Transglutaminase-like_sf"/>
</dbReference>
<feature type="active site" evidence="7">
    <location>
        <position position="396"/>
    </location>
</feature>
<dbReference type="SMART" id="SM00460">
    <property type="entry name" value="TGc"/>
    <property type="match status" value="1"/>
</dbReference>
<feature type="binding site" evidence="8">
    <location>
        <position position="438"/>
    </location>
    <ligand>
        <name>Ca(2+)</name>
        <dbReference type="ChEBI" id="CHEBI:29108"/>
    </ligand>
</feature>
<evidence type="ECO:0000256" key="1">
    <source>
        <dbReference type="ARBA" id="ARBA00005968"/>
    </source>
</evidence>
<dbReference type="PIRSF" id="PIRSF000459">
    <property type="entry name" value="TGM_EBP42"/>
    <property type="match status" value="1"/>
</dbReference>
<dbReference type="SUPFAM" id="SSF49309">
    <property type="entry name" value="Transglutaminase, two C-terminal domains"/>
    <property type="match status" value="2"/>
</dbReference>
<dbReference type="InterPro" id="IPR036238">
    <property type="entry name" value="Transglutaminase_C_sf"/>
</dbReference>
<feature type="active site" evidence="7">
    <location>
        <position position="314"/>
    </location>
</feature>
<dbReference type="SUPFAM" id="SSF81296">
    <property type="entry name" value="E set domains"/>
    <property type="match status" value="1"/>
</dbReference>
<dbReference type="PANTHER" id="PTHR11590">
    <property type="entry name" value="PROTEIN-GLUTAMINE GAMMA-GLUTAMYLTRANSFERASE"/>
    <property type="match status" value="1"/>
</dbReference>
<dbReference type="InterPro" id="IPR013783">
    <property type="entry name" value="Ig-like_fold"/>
</dbReference>
<accession>A0AAV7MAC2</accession>
<dbReference type="Gene3D" id="3.90.260.10">
    <property type="entry name" value="Transglutaminase-like"/>
    <property type="match status" value="1"/>
</dbReference>
<sequence length="733" mass="81812">MWAPLLSLCKISIDRASADDYKSSWSFFQAQETGCARQTKAQSTMQHSTEKGLRINSVDFLQGHNSKLHHTNDFYHSCLIVRRGQEFSLKLVFNKEPGQNDTVILQFSVGEKPTQSNESFVEIEVKSAPDSKRWNATISKNCGTEYSVVVRSPADAIVGKYLMTVKTGKGVSFTPRNNAVYVLFNPWCPDDNVFMPDNAERNEYVLCDTGYIYVGSQHSINGRPWNFGQFEENILDSCMYLLDKSGLKCNVRKDPVVVSRAMSALVNSNDDAGVLTGNWSGKYPGGVSPLSWTGSAAILQQYYKNRKPVLYGQCWVFSGVLTTVMRCLGIPARSVTNFASAHDTEENLKVDIYLNEKGQKIDDWTSDSVWNFHVWNDVWMKRPDLPKGFDGWQAIDATPQEPSQGIFQCGPSPLNAIKTGEVYLPYDSKFIFAEVNADQIFWMVKVVDEEEQITQLHEERCNIGKCISTKAVNQNRREDITSQYKFIEGSTEERNSMQKACSHLKTANCFAFAPPPPPSIIHLEIGHKETLLPGNPIALDIKVTKDYPQPETINLTVGCQLQSYTGKTIANLASIKKSIELGENQASVPVEIPADVYMKALVTVEDELQIKVNVISEAVGSEQTYSVEKIIAFQYPPITVDMPETAKIGQDFTCSFTFKNSMSIPLENCKLHVEGLGIFKLETFDQGKVPPGGIFRCKIICAPIRAGKKKIVAKMNSTQVKGISAERMIDIAE</sequence>
<dbReference type="InterPro" id="IPR013808">
    <property type="entry name" value="Transglutaminase_AS"/>
</dbReference>
<evidence type="ECO:0000313" key="10">
    <source>
        <dbReference type="EMBL" id="KAJ1100696.1"/>
    </source>
</evidence>
<proteinExistence type="inferred from homology"/>
<comment type="similarity">
    <text evidence="1">Belongs to the transglutaminase superfamily. Transglutaminase family.</text>
</comment>
<dbReference type="SUPFAM" id="SSF54001">
    <property type="entry name" value="Cysteine proteinases"/>
    <property type="match status" value="1"/>
</dbReference>
<evidence type="ECO:0000256" key="4">
    <source>
        <dbReference type="ARBA" id="ARBA00022837"/>
    </source>
</evidence>
<dbReference type="FunFam" id="3.90.260.10:FF:000001">
    <property type="entry name" value="Protein-glutamine gamma-glutamyltransferase 2"/>
    <property type="match status" value="1"/>
</dbReference>
<dbReference type="EMBL" id="JANPWB010000014">
    <property type="protein sequence ID" value="KAJ1100696.1"/>
    <property type="molecule type" value="Genomic_DNA"/>
</dbReference>
<dbReference type="Proteomes" id="UP001066276">
    <property type="component" value="Chromosome 10"/>
</dbReference>
<evidence type="ECO:0000256" key="5">
    <source>
        <dbReference type="ARBA" id="ARBA00023315"/>
    </source>
</evidence>
<comment type="caution">
    <text evidence="10">The sequence shown here is derived from an EMBL/GenBank/DDBJ whole genome shotgun (WGS) entry which is preliminary data.</text>
</comment>
<evidence type="ECO:0000256" key="8">
    <source>
        <dbReference type="PIRSR" id="PIRSR000459-2"/>
    </source>
</evidence>
<feature type="active site" evidence="7">
    <location>
        <position position="373"/>
    </location>
</feature>
<dbReference type="GO" id="GO:0046872">
    <property type="term" value="F:metal ion binding"/>
    <property type="evidence" value="ECO:0007669"/>
    <property type="project" value="UniProtKB-KW"/>
</dbReference>
<dbReference type="InterPro" id="IPR050779">
    <property type="entry name" value="Transglutaminase"/>
</dbReference>
<protein>
    <recommendedName>
        <fullName evidence="6">protein-glutamine gamma-glutamyltransferase</fullName>
        <ecNumber evidence="6">2.3.2.13</ecNumber>
    </recommendedName>
</protein>
<keyword evidence="5" id="KW-0012">Acyltransferase</keyword>
<evidence type="ECO:0000256" key="6">
    <source>
        <dbReference type="ARBA" id="ARBA00024222"/>
    </source>
</evidence>
<feature type="binding site" evidence="8">
    <location>
        <position position="488"/>
    </location>
    <ligand>
        <name>Ca(2+)</name>
        <dbReference type="ChEBI" id="CHEBI:29108"/>
    </ligand>
</feature>
<evidence type="ECO:0000256" key="2">
    <source>
        <dbReference type="ARBA" id="ARBA00022679"/>
    </source>
</evidence>
<keyword evidence="2" id="KW-0808">Transferase</keyword>
<keyword evidence="4 8" id="KW-0106">Calcium</keyword>
<name>A0AAV7MAC2_PLEWA</name>
<dbReference type="PROSITE" id="PS00547">
    <property type="entry name" value="TRANSGLUTAMINASES"/>
    <property type="match status" value="1"/>
</dbReference>
<dbReference type="FunFam" id="2.60.40.10:FF:001482">
    <property type="entry name" value="Protein-glutamine gamma-glutamyltransferase 4"/>
    <property type="match status" value="1"/>
</dbReference>
<dbReference type="InterPro" id="IPR014756">
    <property type="entry name" value="Ig_E-set"/>
</dbReference>
<gene>
    <name evidence="10" type="ORF">NDU88_005777</name>
</gene>
<dbReference type="Gene3D" id="2.60.40.10">
    <property type="entry name" value="Immunoglobulins"/>
    <property type="match status" value="3"/>
</dbReference>
<dbReference type="AlphaFoldDB" id="A0AAV7MAC2"/>
<keyword evidence="3 8" id="KW-0479">Metal-binding</keyword>
<comment type="cofactor">
    <cofactor evidence="8">
        <name>Ca(2+)</name>
        <dbReference type="ChEBI" id="CHEBI:29108"/>
    </cofactor>
    <text evidence="8">Binds 1 Ca(2+) ion per subunit.</text>
</comment>
<dbReference type="InterPro" id="IPR002931">
    <property type="entry name" value="Transglutaminase-like"/>
</dbReference>
<dbReference type="Pfam" id="PF00868">
    <property type="entry name" value="Transglut_N"/>
    <property type="match status" value="1"/>
</dbReference>
<keyword evidence="11" id="KW-1185">Reference proteome</keyword>
<dbReference type="InterPro" id="IPR038765">
    <property type="entry name" value="Papain-like_cys_pep_sf"/>
</dbReference>
<feature type="domain" description="Transglutaminase-like" evidence="9">
    <location>
        <begin position="306"/>
        <end position="399"/>
    </location>
</feature>
<dbReference type="GO" id="GO:0003810">
    <property type="term" value="F:protein-glutamine gamma-glutamyltransferase activity"/>
    <property type="evidence" value="ECO:0007669"/>
    <property type="project" value="UniProtKB-EC"/>
</dbReference>
<dbReference type="PANTHER" id="PTHR11590:SF70">
    <property type="entry name" value="PROTEIN-GLUTAMINE GAMMA-GLUTAMYLTRANSFERASE 4"/>
    <property type="match status" value="1"/>
</dbReference>
<dbReference type="InterPro" id="IPR008958">
    <property type="entry name" value="Transglutaminase_C"/>
</dbReference>
<evidence type="ECO:0000256" key="7">
    <source>
        <dbReference type="PIRSR" id="PIRSR000459-1"/>
    </source>
</evidence>
<dbReference type="InterPro" id="IPR001102">
    <property type="entry name" value="Transglutaminase_N"/>
</dbReference>
<evidence type="ECO:0000313" key="11">
    <source>
        <dbReference type="Proteomes" id="UP001066276"/>
    </source>
</evidence>